<feature type="domain" description="FAD-binding oxidoreductase/transferase type 4 C-terminal" evidence="3">
    <location>
        <begin position="1"/>
        <end position="108"/>
    </location>
</feature>
<dbReference type="InterPro" id="IPR004113">
    <property type="entry name" value="FAD-bd_oxidored_4_C"/>
</dbReference>
<keyword evidence="2" id="KW-0274">FAD</keyword>
<dbReference type="EMBL" id="AZMM01010862">
    <property type="protein sequence ID" value="ETJ34721.1"/>
    <property type="molecule type" value="Genomic_DNA"/>
</dbReference>
<comment type="caution">
    <text evidence="4">The sequence shown here is derived from an EMBL/GenBank/DDBJ whole genome shotgun (WGS) entry which is preliminary data.</text>
</comment>
<name>W1XX36_9ZZZZ</name>
<dbReference type="SUPFAM" id="SSF55103">
    <property type="entry name" value="FAD-linked oxidases, C-terminal domain"/>
    <property type="match status" value="1"/>
</dbReference>
<evidence type="ECO:0000259" key="3">
    <source>
        <dbReference type="Pfam" id="PF02913"/>
    </source>
</evidence>
<sequence length="113" mass="12833">MDYQSLKAVQALDNVPDFVREVPEGTSAILFQTESYSKETVDENLAFIKDKLKDIPTAIPSLYSQDPKEYDSWWAIRKGILPIVGGQRRKGTTVITEDVCFQIEDFTKGIEML</sequence>
<proteinExistence type="predicted"/>
<dbReference type="Pfam" id="PF02913">
    <property type="entry name" value="FAD-oxidase_C"/>
    <property type="match status" value="1"/>
</dbReference>
<keyword evidence="1" id="KW-0285">Flavoprotein</keyword>
<reference evidence="4" key="1">
    <citation type="submission" date="2013-12" db="EMBL/GenBank/DDBJ databases">
        <title>A Varibaculum cambriense genome reconstructed from a premature infant gut community with otherwise low bacterial novelty that shifts toward anaerobic metabolism during the third week of life.</title>
        <authorList>
            <person name="Brown C.T."/>
            <person name="Sharon I."/>
            <person name="Thomas B.C."/>
            <person name="Castelle C.J."/>
            <person name="Morowitz M.J."/>
            <person name="Banfield J.F."/>
        </authorList>
    </citation>
    <scope>NUCLEOTIDE SEQUENCE</scope>
</reference>
<protein>
    <submittedName>
        <fullName evidence="4">FAD linked oxidase protein</fullName>
    </submittedName>
</protein>
<evidence type="ECO:0000256" key="2">
    <source>
        <dbReference type="ARBA" id="ARBA00022827"/>
    </source>
</evidence>
<dbReference type="AlphaFoldDB" id="W1XX36"/>
<dbReference type="InterPro" id="IPR016164">
    <property type="entry name" value="FAD-linked_Oxase-like_C"/>
</dbReference>
<feature type="non-terminal residue" evidence="4">
    <location>
        <position position="113"/>
    </location>
</feature>
<accession>W1XX36</accession>
<dbReference type="GO" id="GO:0050660">
    <property type="term" value="F:flavin adenine dinucleotide binding"/>
    <property type="evidence" value="ECO:0007669"/>
    <property type="project" value="InterPro"/>
</dbReference>
<organism evidence="4">
    <name type="scientific">human gut metagenome</name>
    <dbReference type="NCBI Taxonomy" id="408170"/>
    <lineage>
        <taxon>unclassified sequences</taxon>
        <taxon>metagenomes</taxon>
        <taxon>organismal metagenomes</taxon>
    </lineage>
</organism>
<gene>
    <name evidence="4" type="ORF">Q604_UNBC10862G0001</name>
</gene>
<feature type="non-terminal residue" evidence="4">
    <location>
        <position position="1"/>
    </location>
</feature>
<evidence type="ECO:0000256" key="1">
    <source>
        <dbReference type="ARBA" id="ARBA00022630"/>
    </source>
</evidence>
<evidence type="ECO:0000313" key="4">
    <source>
        <dbReference type="EMBL" id="ETJ34721.1"/>
    </source>
</evidence>
<dbReference type="GO" id="GO:0003824">
    <property type="term" value="F:catalytic activity"/>
    <property type="evidence" value="ECO:0007669"/>
    <property type="project" value="InterPro"/>
</dbReference>